<dbReference type="EMBL" id="JAFNAA010000003">
    <property type="protein sequence ID" value="MBO1107346.1"/>
    <property type="molecule type" value="Genomic_DNA"/>
</dbReference>
<dbReference type="Pfam" id="PF02322">
    <property type="entry name" value="Cyt_bd_oxida_II"/>
    <property type="match status" value="1"/>
</dbReference>
<comment type="caution">
    <text evidence="8">The sequence shown here is derived from an EMBL/GenBank/DDBJ whole genome shotgun (WGS) entry which is preliminary data.</text>
</comment>
<keyword evidence="4 7" id="KW-0812">Transmembrane</keyword>
<evidence type="ECO:0000256" key="2">
    <source>
        <dbReference type="ARBA" id="ARBA00007543"/>
    </source>
</evidence>
<evidence type="ECO:0000313" key="9">
    <source>
        <dbReference type="Proteomes" id="UP000664658"/>
    </source>
</evidence>
<accession>A0A8I1W5D1</accession>
<keyword evidence="5 7" id="KW-1133">Transmembrane helix</keyword>
<feature type="transmembrane region" description="Helical" evidence="7">
    <location>
        <begin position="289"/>
        <end position="318"/>
    </location>
</feature>
<evidence type="ECO:0000256" key="5">
    <source>
        <dbReference type="ARBA" id="ARBA00022989"/>
    </source>
</evidence>
<dbReference type="GO" id="GO:0019646">
    <property type="term" value="P:aerobic electron transport chain"/>
    <property type="evidence" value="ECO:0007669"/>
    <property type="project" value="TreeGrafter"/>
</dbReference>
<feature type="transmembrane region" description="Helical" evidence="7">
    <location>
        <begin position="86"/>
        <end position="106"/>
    </location>
</feature>
<feature type="transmembrane region" description="Helical" evidence="7">
    <location>
        <begin position="12"/>
        <end position="41"/>
    </location>
</feature>
<proteinExistence type="inferred from homology"/>
<dbReference type="Proteomes" id="UP000664658">
    <property type="component" value="Unassembled WGS sequence"/>
</dbReference>
<dbReference type="GO" id="GO:0070069">
    <property type="term" value="C:cytochrome complex"/>
    <property type="evidence" value="ECO:0007669"/>
    <property type="project" value="TreeGrafter"/>
</dbReference>
<comment type="subcellular location">
    <subcellularLocation>
        <location evidence="1">Cell membrane</location>
        <topology evidence="1">Multi-pass membrane protein</topology>
    </subcellularLocation>
</comment>
<feature type="transmembrane region" description="Helical" evidence="7">
    <location>
        <begin position="161"/>
        <end position="182"/>
    </location>
</feature>
<feature type="transmembrane region" description="Helical" evidence="7">
    <location>
        <begin position="118"/>
        <end position="141"/>
    </location>
</feature>
<evidence type="ECO:0000256" key="4">
    <source>
        <dbReference type="ARBA" id="ARBA00022692"/>
    </source>
</evidence>
<feature type="transmembrane region" description="Helical" evidence="7">
    <location>
        <begin position="203"/>
        <end position="223"/>
    </location>
</feature>
<feature type="transmembrane region" description="Helical" evidence="7">
    <location>
        <begin position="263"/>
        <end position="282"/>
    </location>
</feature>
<name>A0A8I1W5D1_PLESH</name>
<organism evidence="8 9">
    <name type="scientific">Plesiomonas shigelloides</name>
    <name type="common">Aeromonas shigelloides</name>
    <dbReference type="NCBI Taxonomy" id="703"/>
    <lineage>
        <taxon>Bacteria</taxon>
        <taxon>Pseudomonadati</taxon>
        <taxon>Pseudomonadota</taxon>
        <taxon>Gammaproteobacteria</taxon>
        <taxon>Enterobacterales</taxon>
        <taxon>Enterobacteriaceae</taxon>
        <taxon>Plesiomonas</taxon>
    </lineage>
</organism>
<dbReference type="GO" id="GO:0005886">
    <property type="term" value="C:plasma membrane"/>
    <property type="evidence" value="ECO:0007669"/>
    <property type="project" value="UniProtKB-SubCell"/>
</dbReference>
<sequence length="378" mass="42107">MFDYETLRLIWWLIIGVILIGFAVSDGFDMGVGTLLPFIAANDTEKRILLNSVGPHWEGNQVWLILAGGALFAAWPLVYAAAFSGFYAAMIILLSALFFRPLAFDYRGKIADARWRNLWDWGLFIGSAVPAILFGVVFGNLLQGVPFTLDNNLHISYQGTFWALLNPFALLCGLLSLCMILLQGSCYLQLKTGGVLHLRARMITRSSGWLLLCCFLLAGYWLMEGIPGYLLLHADPNGPSNPLLKSVAVMPGAWANNFITHPWMLVFPLLAVVMSLLTLLTSTRRWSGWAFLTASLTQAGVILTAGFTLFPFVMPSSLNPVASLTLWDGTSSHETLEIMLIIVAIFLPIVLLYTGWCYYKMFGRLHADFIEQHDHQLY</sequence>
<evidence type="ECO:0000256" key="6">
    <source>
        <dbReference type="ARBA" id="ARBA00023136"/>
    </source>
</evidence>
<dbReference type="NCBIfam" id="TIGR00203">
    <property type="entry name" value="cydB"/>
    <property type="match status" value="1"/>
</dbReference>
<dbReference type="PANTHER" id="PTHR43141:SF1">
    <property type="entry name" value="CYTOCHROME BD-II UBIQUINOL OXIDASE SUBUNIT 2"/>
    <property type="match status" value="1"/>
</dbReference>
<dbReference type="InterPro" id="IPR003317">
    <property type="entry name" value="Cyt-d_oxidase_su2"/>
</dbReference>
<dbReference type="RefSeq" id="WP_207541645.1">
    <property type="nucleotide sequence ID" value="NZ_JAFNAA010000003.1"/>
</dbReference>
<feature type="transmembrane region" description="Helical" evidence="7">
    <location>
        <begin position="338"/>
        <end position="359"/>
    </location>
</feature>
<comment type="similarity">
    <text evidence="2">Belongs to the cytochrome ubiquinol oxidase subunit 2 family.</text>
</comment>
<dbReference type="GO" id="GO:0016682">
    <property type="term" value="F:oxidoreductase activity, acting on diphenols and related substances as donors, oxygen as acceptor"/>
    <property type="evidence" value="ECO:0007669"/>
    <property type="project" value="TreeGrafter"/>
</dbReference>
<protein>
    <submittedName>
        <fullName evidence="8">Cytochrome d ubiquinol oxidase subunit II</fullName>
    </submittedName>
</protein>
<evidence type="ECO:0000256" key="7">
    <source>
        <dbReference type="SAM" id="Phobius"/>
    </source>
</evidence>
<reference evidence="8" key="1">
    <citation type="submission" date="2021-03" db="EMBL/GenBank/DDBJ databases">
        <title>Plesiomonas shigelloides zfcc0051, isolated from zebrafish feces.</title>
        <authorList>
            <person name="Vanderhoek Z."/>
            <person name="Gaulke C."/>
        </authorList>
    </citation>
    <scope>NUCLEOTIDE SEQUENCE</scope>
    <source>
        <strain evidence="8">Zfcc0051</strain>
    </source>
</reference>
<dbReference type="AlphaFoldDB" id="A0A8I1W5D1"/>
<dbReference type="GO" id="GO:0009055">
    <property type="term" value="F:electron transfer activity"/>
    <property type="evidence" value="ECO:0007669"/>
    <property type="project" value="TreeGrafter"/>
</dbReference>
<gene>
    <name evidence="8" type="primary">cydB</name>
    <name evidence="8" type="ORF">J2R62_03765</name>
</gene>
<keyword evidence="3" id="KW-1003">Cell membrane</keyword>
<dbReference type="PANTHER" id="PTHR43141">
    <property type="entry name" value="CYTOCHROME BD2 SUBUNIT II"/>
    <property type="match status" value="1"/>
</dbReference>
<keyword evidence="6 7" id="KW-0472">Membrane</keyword>
<evidence type="ECO:0000256" key="3">
    <source>
        <dbReference type="ARBA" id="ARBA00022475"/>
    </source>
</evidence>
<evidence type="ECO:0000313" key="8">
    <source>
        <dbReference type="EMBL" id="MBO1107346.1"/>
    </source>
</evidence>
<dbReference type="PIRSF" id="PIRSF000267">
    <property type="entry name" value="Cyt_oxidse_sub2"/>
    <property type="match status" value="1"/>
</dbReference>
<evidence type="ECO:0000256" key="1">
    <source>
        <dbReference type="ARBA" id="ARBA00004651"/>
    </source>
</evidence>